<feature type="region of interest" description="Disordered" evidence="2">
    <location>
        <begin position="1131"/>
        <end position="1161"/>
    </location>
</feature>
<evidence type="ECO:0000256" key="2">
    <source>
        <dbReference type="SAM" id="MobiDB-lite"/>
    </source>
</evidence>
<feature type="compositionally biased region" description="Polar residues" evidence="2">
    <location>
        <begin position="226"/>
        <end position="235"/>
    </location>
</feature>
<reference evidence="4" key="1">
    <citation type="submission" date="2015-09" db="EMBL/GenBank/DDBJ databases">
        <authorList>
            <consortium name="Pathogen Informatics"/>
        </authorList>
    </citation>
    <scope>NUCLEOTIDE SEQUENCE [LARGE SCALE GENOMIC DNA]</scope>
    <source>
        <strain evidence="4">Lake Konstanz</strain>
    </source>
</reference>
<evidence type="ECO:0000256" key="1">
    <source>
        <dbReference type="SAM" id="Coils"/>
    </source>
</evidence>
<protein>
    <submittedName>
        <fullName evidence="3">Uncharacterized protein</fullName>
    </submittedName>
</protein>
<evidence type="ECO:0000313" key="3">
    <source>
        <dbReference type="EMBL" id="CUG86476.1"/>
    </source>
</evidence>
<name>A0A0S4J8N7_BODSA</name>
<feature type="compositionally biased region" description="Polar residues" evidence="2">
    <location>
        <begin position="1131"/>
        <end position="1140"/>
    </location>
</feature>
<dbReference type="PANTHER" id="PTHR48125:SF10">
    <property type="entry name" value="OS12G0136300 PROTEIN"/>
    <property type="match status" value="1"/>
</dbReference>
<feature type="compositionally biased region" description="Low complexity" evidence="2">
    <location>
        <begin position="311"/>
        <end position="327"/>
    </location>
</feature>
<feature type="region of interest" description="Disordered" evidence="2">
    <location>
        <begin position="724"/>
        <end position="773"/>
    </location>
</feature>
<feature type="region of interest" description="Disordered" evidence="2">
    <location>
        <begin position="37"/>
        <end position="80"/>
    </location>
</feature>
<keyword evidence="4" id="KW-1185">Reference proteome</keyword>
<evidence type="ECO:0000313" key="4">
    <source>
        <dbReference type="Proteomes" id="UP000051952"/>
    </source>
</evidence>
<keyword evidence="1" id="KW-0175">Coiled coil</keyword>
<dbReference type="Proteomes" id="UP000051952">
    <property type="component" value="Unassembled WGS sequence"/>
</dbReference>
<dbReference type="AlphaFoldDB" id="A0A0S4J8N7"/>
<feature type="region of interest" description="Disordered" evidence="2">
    <location>
        <begin position="310"/>
        <end position="342"/>
    </location>
</feature>
<organism evidence="3 4">
    <name type="scientific">Bodo saltans</name>
    <name type="common">Flagellated protozoan</name>
    <dbReference type="NCBI Taxonomy" id="75058"/>
    <lineage>
        <taxon>Eukaryota</taxon>
        <taxon>Discoba</taxon>
        <taxon>Euglenozoa</taxon>
        <taxon>Kinetoplastea</taxon>
        <taxon>Metakinetoplastina</taxon>
        <taxon>Eubodonida</taxon>
        <taxon>Bodonidae</taxon>
        <taxon>Bodo</taxon>
    </lineage>
</organism>
<feature type="region of interest" description="Disordered" evidence="2">
    <location>
        <begin position="226"/>
        <end position="248"/>
    </location>
</feature>
<feature type="compositionally biased region" description="Acidic residues" evidence="2">
    <location>
        <begin position="733"/>
        <end position="744"/>
    </location>
</feature>
<proteinExistence type="predicted"/>
<accession>A0A0S4J8N7</accession>
<feature type="compositionally biased region" description="Acidic residues" evidence="2">
    <location>
        <begin position="654"/>
        <end position="669"/>
    </location>
</feature>
<feature type="region of interest" description="Disordered" evidence="2">
    <location>
        <begin position="1010"/>
        <end position="1077"/>
    </location>
</feature>
<feature type="compositionally biased region" description="Polar residues" evidence="2">
    <location>
        <begin position="53"/>
        <end position="63"/>
    </location>
</feature>
<feature type="compositionally biased region" description="Low complexity" evidence="2">
    <location>
        <begin position="540"/>
        <end position="555"/>
    </location>
</feature>
<dbReference type="VEuPathDB" id="TriTrypDB:BSAL_93330"/>
<sequence>MVRLGRPHNVSEADFKTTVQDIRDALLRQRALFPQTPAPEADVKGLKRKKSGATLTPSKSMVATSTKEGDDEEGGSGGTVAVNNPRVAVVTYDDVLTKAAMELAAKSGDVPAASVSLLASSSSAIPPSSPQSHGLHHNDPPVAHWSYSDVYLGAVQKIIKKTEALRKKQQLYIGYGRSVTFDKIEEIEGGEEGIVGEHVAGFGGHAPPSYRVDVAKKSNSVAALSGSPSLATSQALKEGSDRATSTGSDALPALNGAIEAEGPVGTSPIQEGASPSQGNTTIIAGVGDELLLDADDASSAQMRQTPLLLEAQQSSSTSASPAAAAPAVGDREHTMIPMKSCGDPKSMKLLDKCEWTPEELTDAFDLVADGAQPTQLLSTDPLGWIEKARFEARSGRFRAAPTPVQEVTSFKTTVTKTAAASASNLNFQRLASQKSAAPTPAAIITTSSATFGPGPSSPLAATVLPSAVSVDTTTGITADANNIQGSLKNITGGVISPVDAALATSQTSGGSGAAGSGLSRVGSGSSVAPSSKPPVGKRQGSSPAPAAATAAAKGTPKTERKKVAVVSSSEITPISDEGLATAANPSLALASLFAPVDDDKLPHNLPPLTVVFEAFTVVSTLLPAHEDEGDTRVDSRFVCFQQLRPFYLRPPLTNDDDEDANSDESDDDEFWDDAVEELQQDMNDELLVPMTPPSTPVSWVPPEPETPFVPAPFTQLLIDRLEAGIPTPKNSSDDESEHEEEEATEGVNTETKAPKRRASEDGEPQPVTHNDDAIKKMQEQNDEVLRKMEDARQEKLQNLRAMRGDHRPALSESGDGSGLQGTAWERTLERFLCISKKNNATRGVPLLLSTRLPMRMEGTTSVVRRLMRRSKKDILALSKKSKQAQLVSFRPSRRFLAEVLRLRSFGPLVVALLSNPDDPIPDEAVSVSLDELGERLHHIWDHTPVDRQRRLLLLAQHTHHDACQLWWSQLTDALRGLHQSAMRTERSRNLHKMTPQGVPWDEVVGVLGAHQQQQPTGHDLSHKRTASRTLSRRLVETHTSRSMDSTVDENVLRKGTPHFLPQLTPSSSHGTASGGGASGAIRLAQLRRTPRAAEERSSLDASYMDRPLQAQRFLRSAGGQISGKKMFAAFRSSTPTSSVKKPQGADAPQEPPTSTGHQHHHHVYASHLYPLPVEVVGCVDSTSSKQQPLQHAPRTNNLSTRQEQAINLQQSGMRQLNELRFAELHEASKLK</sequence>
<feature type="compositionally biased region" description="Low complexity" evidence="2">
    <location>
        <begin position="516"/>
        <end position="528"/>
    </location>
</feature>
<feature type="coiled-coil region" evidence="1">
    <location>
        <begin position="774"/>
        <end position="805"/>
    </location>
</feature>
<dbReference type="PANTHER" id="PTHR48125">
    <property type="entry name" value="LP07818P1"/>
    <property type="match status" value="1"/>
</dbReference>
<feature type="region of interest" description="Disordered" evidence="2">
    <location>
        <begin position="505"/>
        <end position="561"/>
    </location>
</feature>
<gene>
    <name evidence="3" type="ORF">BSAL_93330</name>
</gene>
<feature type="region of interest" description="Disordered" evidence="2">
    <location>
        <begin position="649"/>
        <end position="669"/>
    </location>
</feature>
<dbReference type="EMBL" id="CYKH01001313">
    <property type="protein sequence ID" value="CUG86476.1"/>
    <property type="molecule type" value="Genomic_DNA"/>
</dbReference>